<sequence length="124" mass="14478">MEKRSTLIVLLFVAVMLFNSIKSGFMVSFYLVDNSSFTELFCVNQDKPEMECNGKCELSKLNKDSTSDEKPSHLDFLQRQVVLFFNPMQNLEVFQFSEEREPATAYLNNYKYQHLPRIIHPPSL</sequence>
<dbReference type="RefSeq" id="WP_093409861.1">
    <property type="nucleotide sequence ID" value="NZ_FOVL01000014.1"/>
</dbReference>
<name>A0A1I5BDW0_9FLAO</name>
<organism evidence="1 2">
    <name type="scientific">Salegentibacter flavus</name>
    <dbReference type="NCBI Taxonomy" id="287099"/>
    <lineage>
        <taxon>Bacteria</taxon>
        <taxon>Pseudomonadati</taxon>
        <taxon>Bacteroidota</taxon>
        <taxon>Flavobacteriia</taxon>
        <taxon>Flavobacteriales</taxon>
        <taxon>Flavobacteriaceae</taxon>
        <taxon>Salegentibacter</taxon>
    </lineage>
</organism>
<reference evidence="1 2" key="1">
    <citation type="submission" date="2016-10" db="EMBL/GenBank/DDBJ databases">
        <authorList>
            <person name="de Groot N.N."/>
        </authorList>
    </citation>
    <scope>NUCLEOTIDE SEQUENCE [LARGE SCALE GENOMIC DNA]</scope>
    <source>
        <strain evidence="1 2">DSM 17794</strain>
    </source>
</reference>
<dbReference type="OrthoDB" id="980645at2"/>
<keyword evidence="2" id="KW-1185">Reference proteome</keyword>
<protein>
    <submittedName>
        <fullName evidence="1">Uncharacterized protein</fullName>
    </submittedName>
</protein>
<evidence type="ECO:0000313" key="1">
    <source>
        <dbReference type="EMBL" id="SFN72923.1"/>
    </source>
</evidence>
<dbReference type="EMBL" id="FOVL01000014">
    <property type="protein sequence ID" value="SFN72923.1"/>
    <property type="molecule type" value="Genomic_DNA"/>
</dbReference>
<dbReference type="AlphaFoldDB" id="A0A1I5BDW0"/>
<gene>
    <name evidence="1" type="ORF">SAMN05660413_02351</name>
</gene>
<dbReference type="STRING" id="287099.SAMN05660413_02351"/>
<dbReference type="Proteomes" id="UP000199153">
    <property type="component" value="Unassembled WGS sequence"/>
</dbReference>
<proteinExistence type="predicted"/>
<evidence type="ECO:0000313" key="2">
    <source>
        <dbReference type="Proteomes" id="UP000199153"/>
    </source>
</evidence>
<accession>A0A1I5BDW0</accession>